<evidence type="ECO:0000259" key="7">
    <source>
        <dbReference type="Pfam" id="PF14824"/>
    </source>
</evidence>
<reference evidence="9" key="1">
    <citation type="submission" date="2016-10" db="EMBL/GenBank/DDBJ databases">
        <authorList>
            <person name="Varghese N."/>
            <person name="Submissions S."/>
        </authorList>
    </citation>
    <scope>NUCLEOTIDE SEQUENCE [LARGE SCALE GENOMIC DNA]</scope>
    <source>
        <strain evidence="9">DSM 23095</strain>
    </source>
</reference>
<organism evidence="8 9">
    <name type="scientific">Algoriphagus faecimaris</name>
    <dbReference type="NCBI Taxonomy" id="686796"/>
    <lineage>
        <taxon>Bacteria</taxon>
        <taxon>Pseudomonadati</taxon>
        <taxon>Bacteroidota</taxon>
        <taxon>Cytophagia</taxon>
        <taxon>Cytophagales</taxon>
        <taxon>Cyclobacteriaceae</taxon>
        <taxon>Algoriphagus</taxon>
    </lineage>
</organism>
<dbReference type="InterPro" id="IPR028161">
    <property type="entry name" value="Met8-like"/>
</dbReference>
<feature type="domain" description="Siroheme synthase central" evidence="7">
    <location>
        <begin position="124"/>
        <end position="148"/>
    </location>
</feature>
<dbReference type="UniPathway" id="UPA00262">
    <property type="reaction ID" value="UER00222"/>
</dbReference>
<dbReference type="GO" id="GO:0043115">
    <property type="term" value="F:precorrin-2 dehydrogenase activity"/>
    <property type="evidence" value="ECO:0007669"/>
    <property type="project" value="UniProtKB-EC"/>
</dbReference>
<dbReference type="Pfam" id="PF13241">
    <property type="entry name" value="NAD_binding_7"/>
    <property type="match status" value="1"/>
</dbReference>
<keyword evidence="4" id="KW-0520">NAD</keyword>
<proteinExistence type="predicted"/>
<dbReference type="GO" id="GO:0019354">
    <property type="term" value="P:siroheme biosynthetic process"/>
    <property type="evidence" value="ECO:0007669"/>
    <property type="project" value="UniProtKB-UniPathway"/>
</dbReference>
<evidence type="ECO:0000256" key="2">
    <source>
        <dbReference type="ARBA" id="ARBA00012400"/>
    </source>
</evidence>
<dbReference type="Proteomes" id="UP000199060">
    <property type="component" value="Unassembled WGS sequence"/>
</dbReference>
<evidence type="ECO:0000256" key="4">
    <source>
        <dbReference type="ARBA" id="ARBA00023027"/>
    </source>
</evidence>
<dbReference type="Gene3D" id="3.30.160.110">
    <property type="entry name" value="Siroheme synthase, domain 2"/>
    <property type="match status" value="1"/>
</dbReference>
<evidence type="ECO:0000256" key="1">
    <source>
        <dbReference type="ARBA" id="ARBA00005010"/>
    </source>
</evidence>
<comment type="pathway">
    <text evidence="1">Porphyrin-containing compound metabolism; siroheme biosynthesis; sirohydrochlorin from precorrin-2: step 1/1.</text>
</comment>
<dbReference type="Pfam" id="PF14824">
    <property type="entry name" value="Sirohm_synth_M"/>
    <property type="match status" value="1"/>
</dbReference>
<evidence type="ECO:0000313" key="8">
    <source>
        <dbReference type="EMBL" id="SDD63962.1"/>
    </source>
</evidence>
<dbReference type="RefSeq" id="WP_087940897.1">
    <property type="nucleotide sequence ID" value="NZ_FNAC01000043.1"/>
</dbReference>
<dbReference type="InterPro" id="IPR006367">
    <property type="entry name" value="Sirohaem_synthase_N"/>
</dbReference>
<dbReference type="EC" id="1.3.1.76" evidence="2"/>
<dbReference type="SUPFAM" id="SSF51735">
    <property type="entry name" value="NAD(P)-binding Rossmann-fold domains"/>
    <property type="match status" value="1"/>
</dbReference>
<dbReference type="Gene3D" id="3.40.50.720">
    <property type="entry name" value="NAD(P)-binding Rossmann-like Domain"/>
    <property type="match status" value="1"/>
</dbReference>
<dbReference type="EMBL" id="FNAC01000043">
    <property type="protein sequence ID" value="SDD63962.1"/>
    <property type="molecule type" value="Genomic_DNA"/>
</dbReference>
<evidence type="ECO:0000256" key="6">
    <source>
        <dbReference type="ARBA" id="ARBA00047561"/>
    </source>
</evidence>
<evidence type="ECO:0000256" key="5">
    <source>
        <dbReference type="ARBA" id="ARBA00023244"/>
    </source>
</evidence>
<sequence length="204" mass="22907">MNHLYPIFLKVHELNVLLIGGGFVATEKLEFLLKSSPEAQVTVVSKMFRPEFLALAEGRDTVTLIEDAYDQKYLGGKHIVIAATDDKKVNRQIRDEAKERFLLVNVADTPELCDFYLGGIVTKGNLKIAISTNGKSPTTAKRLRQLLEEVLPEEIDDLLENLNAYRATLKGDFEYKVKAMNEVTEGLVRRESSDEMRDSVSCKG</sequence>
<accession>A0A1G6WDN6</accession>
<gene>
    <name evidence="8" type="ORF">SAMN04488104_104324</name>
</gene>
<protein>
    <recommendedName>
        <fullName evidence="2">precorrin-2 dehydrogenase</fullName>
        <ecNumber evidence="2">1.3.1.76</ecNumber>
    </recommendedName>
</protein>
<dbReference type="InterPro" id="IPR036291">
    <property type="entry name" value="NAD(P)-bd_dom_sf"/>
</dbReference>
<keyword evidence="5" id="KW-0627">Porphyrin biosynthesis</keyword>
<dbReference type="PANTHER" id="PTHR35330:SF1">
    <property type="entry name" value="SIROHEME BIOSYNTHESIS PROTEIN MET8"/>
    <property type="match status" value="1"/>
</dbReference>
<dbReference type="STRING" id="686796.SAMN04488104_104324"/>
<evidence type="ECO:0000313" key="9">
    <source>
        <dbReference type="Proteomes" id="UP000199060"/>
    </source>
</evidence>
<dbReference type="InterPro" id="IPR028281">
    <property type="entry name" value="Sirohaem_synthase_central"/>
</dbReference>
<dbReference type="AlphaFoldDB" id="A0A1G6WDN6"/>
<keyword evidence="3" id="KW-0560">Oxidoreductase</keyword>
<name>A0A1G6WDN6_9BACT</name>
<evidence type="ECO:0000256" key="3">
    <source>
        <dbReference type="ARBA" id="ARBA00023002"/>
    </source>
</evidence>
<dbReference type="NCBIfam" id="TIGR01470">
    <property type="entry name" value="cysG_Nterm"/>
    <property type="match status" value="1"/>
</dbReference>
<comment type="catalytic activity">
    <reaction evidence="6">
        <text>precorrin-2 + NAD(+) = sirohydrochlorin + NADH + 2 H(+)</text>
        <dbReference type="Rhea" id="RHEA:15613"/>
        <dbReference type="ChEBI" id="CHEBI:15378"/>
        <dbReference type="ChEBI" id="CHEBI:57540"/>
        <dbReference type="ChEBI" id="CHEBI:57945"/>
        <dbReference type="ChEBI" id="CHEBI:58351"/>
        <dbReference type="ChEBI" id="CHEBI:58827"/>
        <dbReference type="EC" id="1.3.1.76"/>
    </reaction>
</comment>
<dbReference type="PANTHER" id="PTHR35330">
    <property type="entry name" value="SIROHEME BIOSYNTHESIS PROTEIN MET8"/>
    <property type="match status" value="1"/>
</dbReference>
<dbReference type="GO" id="GO:0004325">
    <property type="term" value="F:ferrochelatase activity"/>
    <property type="evidence" value="ECO:0007669"/>
    <property type="project" value="InterPro"/>
</dbReference>
<dbReference type="SUPFAM" id="SSF75615">
    <property type="entry name" value="Siroheme synthase middle domains-like"/>
    <property type="match status" value="1"/>
</dbReference>
<keyword evidence="9" id="KW-1185">Reference proteome</keyword>
<dbReference type="OrthoDB" id="45564at2"/>